<organism evidence="1 2">
    <name type="scientific">Candidatus Wolfebacteria bacterium GWA1_42_9</name>
    <dbReference type="NCBI Taxonomy" id="1802553"/>
    <lineage>
        <taxon>Bacteria</taxon>
        <taxon>Candidatus Wolfeibacteriota</taxon>
    </lineage>
</organism>
<name>A0A1F8DM20_9BACT</name>
<dbReference type="Proteomes" id="UP000178303">
    <property type="component" value="Unassembled WGS sequence"/>
</dbReference>
<dbReference type="EMBL" id="MGIN01000016">
    <property type="protein sequence ID" value="OGM89654.1"/>
    <property type="molecule type" value="Genomic_DNA"/>
</dbReference>
<protein>
    <submittedName>
        <fullName evidence="1">Uncharacterized protein</fullName>
    </submittedName>
</protein>
<evidence type="ECO:0000313" key="1">
    <source>
        <dbReference type="EMBL" id="OGM89654.1"/>
    </source>
</evidence>
<sequence length="404" mass="47116">MSLLKLISSVKKVKTRVLFVSFNEEGMSLEKIVYLPGKSSVRFPSSPRLIKEVTEKNFRNSRKFKICLKLVFFPFPYKIVVSLSRSHCQSRCSLLGYKRESPKKSLTIEEINSFLLQNLWKLIETQKKELVRKKEFEEIDVLLVDNTVCGIKIDKKLVPQNLQDLSGFSGKIFKINIAQTFVQRLIFADFIKTIPKRAKLTAFAEEGVNLATALYLKRFFEGKKYEEDAPFLIFALKERETEVFVFNGQCVHSYDRFRFGFRNLYQTFNNLLGVDLTVFEGIIKVLETDQVSLKTKKYFLEVINKELKNFYNGIISLRKNCRISNFYVDGGKLDGFLRKYDKIAPLLIIREDLFLPFKEPDSKENLYLQSDLGTVLEDNFRKSLVNNLAIKLIRWLIPHNIQVE</sequence>
<comment type="caution">
    <text evidence="1">The sequence shown here is derived from an EMBL/GenBank/DDBJ whole genome shotgun (WGS) entry which is preliminary data.</text>
</comment>
<proteinExistence type="predicted"/>
<evidence type="ECO:0000313" key="2">
    <source>
        <dbReference type="Proteomes" id="UP000178303"/>
    </source>
</evidence>
<gene>
    <name evidence="1" type="ORF">A2108_00935</name>
</gene>
<accession>A0A1F8DM20</accession>
<reference evidence="1 2" key="1">
    <citation type="journal article" date="2016" name="Nat. Commun.">
        <title>Thousands of microbial genomes shed light on interconnected biogeochemical processes in an aquifer system.</title>
        <authorList>
            <person name="Anantharaman K."/>
            <person name="Brown C.T."/>
            <person name="Hug L.A."/>
            <person name="Sharon I."/>
            <person name="Castelle C.J."/>
            <person name="Probst A.J."/>
            <person name="Thomas B.C."/>
            <person name="Singh A."/>
            <person name="Wilkins M.J."/>
            <person name="Karaoz U."/>
            <person name="Brodie E.L."/>
            <person name="Williams K.H."/>
            <person name="Hubbard S.S."/>
            <person name="Banfield J.F."/>
        </authorList>
    </citation>
    <scope>NUCLEOTIDE SEQUENCE [LARGE SCALE GENOMIC DNA]</scope>
</reference>
<dbReference type="AlphaFoldDB" id="A0A1F8DM20"/>